<dbReference type="GO" id="GO:0006629">
    <property type="term" value="P:lipid metabolic process"/>
    <property type="evidence" value="ECO:0007669"/>
    <property type="project" value="InterPro"/>
</dbReference>
<dbReference type="SMART" id="SM00148">
    <property type="entry name" value="PLCXc"/>
    <property type="match status" value="1"/>
</dbReference>
<dbReference type="Gene3D" id="3.20.20.190">
    <property type="entry name" value="Phosphatidylinositol (PI) phosphodiesterase"/>
    <property type="match status" value="1"/>
</dbReference>
<evidence type="ECO:0000259" key="6">
    <source>
        <dbReference type="SMART" id="SM00148"/>
    </source>
</evidence>
<gene>
    <name evidence="7" type="ORF">TH53_21475</name>
</gene>
<reference evidence="7 8" key="1">
    <citation type="submission" date="2015-01" db="EMBL/GenBank/DDBJ databases">
        <title>Draft genome sequence of Pedobacter sp. NL19 isolated from sludge of an effluent treatment pond in an abandoned uranium mine.</title>
        <authorList>
            <person name="Santos T."/>
            <person name="Caetano T."/>
            <person name="Covas C."/>
            <person name="Cruz A."/>
            <person name="Mendo S."/>
        </authorList>
    </citation>
    <scope>NUCLEOTIDE SEQUENCE [LARGE SCALE GENOMIC DNA]</scope>
    <source>
        <strain evidence="7 8">NL19</strain>
    </source>
</reference>
<evidence type="ECO:0000256" key="3">
    <source>
        <dbReference type="ARBA" id="ARBA00019758"/>
    </source>
</evidence>
<evidence type="ECO:0000256" key="5">
    <source>
        <dbReference type="ARBA" id="ARBA00030782"/>
    </source>
</evidence>
<evidence type="ECO:0000256" key="2">
    <source>
        <dbReference type="ARBA" id="ARBA00012581"/>
    </source>
</evidence>
<dbReference type="EC" id="4.6.1.13" evidence="2"/>
<sequence length="384" mass="42648">MIQIAEPVSSSKIFKSVICFSILTLFFCPDLLQAQTVKKNTLMGSNIDLSHWMGDIFDSSKGHYTLKDIVIPGSHDAGMSVLTATGGSQKGTINECNTLTQSLNIEKQMISGIRMFDLRAGILKDTLYLKHSSSDCMDDAIGGGYGEELEPALLASKKFLEKNRSEFLIFTFSHFCPKEIAIPKLAEKIVNIIGKDHVYIAGNKKLGDIKIADLKGKILLAFETAKFDNPGIVFNSMIGASDEMLNFRREYAATNNLKKLILAESVFFNTLKTQVAANDLIRLDWQLTQSAKEAAMVCNAFESDQNSPVFDGAVFLANVLSRHKSIITHARNANKVLKTQINKWIDDQTITHQNKPNILYVDDAGSWITQYCIELNQSALYNSK</sequence>
<dbReference type="EMBL" id="JXRA01000108">
    <property type="protein sequence ID" value="KIO75275.1"/>
    <property type="molecule type" value="Genomic_DNA"/>
</dbReference>
<dbReference type="PANTHER" id="PTHR13593">
    <property type="match status" value="1"/>
</dbReference>
<evidence type="ECO:0000256" key="4">
    <source>
        <dbReference type="ARBA" id="ARBA00030474"/>
    </source>
</evidence>
<comment type="catalytic activity">
    <reaction evidence="1">
        <text>a 1,2-diacyl-sn-glycero-3-phospho-(1D-myo-inositol) = 1D-myo-inositol 1,2-cyclic phosphate + a 1,2-diacyl-sn-glycerol</text>
        <dbReference type="Rhea" id="RHEA:17093"/>
        <dbReference type="ChEBI" id="CHEBI:17815"/>
        <dbReference type="ChEBI" id="CHEBI:57880"/>
        <dbReference type="ChEBI" id="CHEBI:58484"/>
        <dbReference type="EC" id="4.6.1.13"/>
    </reaction>
</comment>
<proteinExistence type="predicted"/>
<dbReference type="InterPro" id="IPR051057">
    <property type="entry name" value="PI-PLC_domain"/>
</dbReference>
<evidence type="ECO:0000313" key="8">
    <source>
        <dbReference type="Proteomes" id="UP000032049"/>
    </source>
</evidence>
<dbReference type="SUPFAM" id="SSF51695">
    <property type="entry name" value="PLC-like phosphodiesterases"/>
    <property type="match status" value="1"/>
</dbReference>
<evidence type="ECO:0000256" key="1">
    <source>
        <dbReference type="ARBA" id="ARBA00001316"/>
    </source>
</evidence>
<evidence type="ECO:0000313" key="7">
    <source>
        <dbReference type="EMBL" id="KIO75275.1"/>
    </source>
</evidence>
<keyword evidence="8" id="KW-1185">Reference proteome</keyword>
<comment type="caution">
    <text evidence="7">The sequence shown here is derived from an EMBL/GenBank/DDBJ whole genome shotgun (WGS) entry which is preliminary data.</text>
</comment>
<feature type="domain" description="Phosphatidylinositol-specific phospholipase C X" evidence="6">
    <location>
        <begin position="60"/>
        <end position="223"/>
    </location>
</feature>
<dbReference type="PANTHER" id="PTHR13593:SF113">
    <property type="entry name" value="SI:DKEY-266F7.9"/>
    <property type="match status" value="1"/>
</dbReference>
<dbReference type="InterPro" id="IPR017946">
    <property type="entry name" value="PLC-like_Pdiesterase_TIM-brl"/>
</dbReference>
<protein>
    <recommendedName>
        <fullName evidence="3">1-phosphatidylinositol phosphodiesterase</fullName>
        <ecNumber evidence="2">4.6.1.13</ecNumber>
    </recommendedName>
    <alternativeName>
        <fullName evidence="4">Phosphatidylinositol diacylglycerol-lyase</fullName>
    </alternativeName>
    <alternativeName>
        <fullName evidence="5">Phosphatidylinositol-specific phospholipase C</fullName>
    </alternativeName>
</protein>
<dbReference type="AlphaFoldDB" id="A0A0D0GGN0"/>
<dbReference type="GO" id="GO:0008081">
    <property type="term" value="F:phosphoric diester hydrolase activity"/>
    <property type="evidence" value="ECO:0007669"/>
    <property type="project" value="InterPro"/>
</dbReference>
<name>A0A0D0GGN0_9SPHI</name>
<accession>A0A0D0GGN0</accession>
<organism evidence="7 8">
    <name type="scientific">Pedobacter lusitanus</name>
    <dbReference type="NCBI Taxonomy" id="1503925"/>
    <lineage>
        <taxon>Bacteria</taxon>
        <taxon>Pseudomonadati</taxon>
        <taxon>Bacteroidota</taxon>
        <taxon>Sphingobacteriia</taxon>
        <taxon>Sphingobacteriales</taxon>
        <taxon>Sphingobacteriaceae</taxon>
        <taxon>Pedobacter</taxon>
    </lineage>
</organism>
<dbReference type="STRING" id="1503925.TH53_21475"/>
<dbReference type="InterPro" id="IPR000909">
    <property type="entry name" value="PLipase_C_PInositol-sp_X_dom"/>
</dbReference>
<dbReference type="Proteomes" id="UP000032049">
    <property type="component" value="Unassembled WGS sequence"/>
</dbReference>
<dbReference type="GO" id="GO:0004436">
    <property type="term" value="F:phosphatidylinositol diacylglycerol-lyase activity"/>
    <property type="evidence" value="ECO:0007669"/>
    <property type="project" value="UniProtKB-EC"/>
</dbReference>